<proteinExistence type="predicted"/>
<protein>
    <recommendedName>
        <fullName evidence="4">2Fe-2S ferredoxin-type domain-containing protein</fullName>
    </recommendedName>
</protein>
<dbReference type="InterPro" id="IPR012675">
    <property type="entry name" value="Beta-grasp_dom_sf"/>
</dbReference>
<keyword evidence="6" id="KW-1185">Reference proteome</keyword>
<evidence type="ECO:0000256" key="2">
    <source>
        <dbReference type="ARBA" id="ARBA00023014"/>
    </source>
</evidence>
<feature type="region of interest" description="Disordered" evidence="3">
    <location>
        <begin position="176"/>
        <end position="209"/>
    </location>
</feature>
<comment type="caution">
    <text evidence="5">The sequence shown here is derived from an EMBL/GenBank/DDBJ whole genome shotgun (WGS) entry which is preliminary data.</text>
</comment>
<feature type="domain" description="2Fe-2S ferredoxin-type" evidence="4">
    <location>
        <begin position="42"/>
        <end position="145"/>
    </location>
</feature>
<name>A0A9W6BQ93_9CHLO</name>
<accession>A0A9W6BQ93</accession>
<dbReference type="SUPFAM" id="SSF54292">
    <property type="entry name" value="2Fe-2S ferredoxin-like"/>
    <property type="match status" value="1"/>
</dbReference>
<evidence type="ECO:0000313" key="6">
    <source>
        <dbReference type="Proteomes" id="UP001165080"/>
    </source>
</evidence>
<dbReference type="Pfam" id="PF00111">
    <property type="entry name" value="Fer2"/>
    <property type="match status" value="1"/>
</dbReference>
<dbReference type="InterPro" id="IPR001041">
    <property type="entry name" value="2Fe-2S_ferredoxin-type"/>
</dbReference>
<dbReference type="GO" id="GO:0051537">
    <property type="term" value="F:2 iron, 2 sulfur cluster binding"/>
    <property type="evidence" value="ECO:0007669"/>
    <property type="project" value="UniProtKB-KW"/>
</dbReference>
<keyword evidence="1" id="KW-0408">Iron</keyword>
<feature type="compositionally biased region" description="Basic and acidic residues" evidence="3">
    <location>
        <begin position="196"/>
        <end position="209"/>
    </location>
</feature>
<dbReference type="EMBL" id="BRXU01000015">
    <property type="protein sequence ID" value="GLC56396.1"/>
    <property type="molecule type" value="Genomic_DNA"/>
</dbReference>
<keyword evidence="1" id="KW-0479">Metal-binding</keyword>
<evidence type="ECO:0000256" key="3">
    <source>
        <dbReference type="SAM" id="MobiDB-lite"/>
    </source>
</evidence>
<dbReference type="CDD" id="cd00207">
    <property type="entry name" value="fer2"/>
    <property type="match status" value="1"/>
</dbReference>
<evidence type="ECO:0000259" key="4">
    <source>
        <dbReference type="PROSITE" id="PS51085"/>
    </source>
</evidence>
<sequence length="209" mass="22114">MLRRLQMEAVRRKLTHRQTNALCTVCSADATPATQPLQSPRSTVRIQFRGQEIEVARGAKLRTALLKSGLTPHSEGAVYINCRGIGSCGTCAVEIRGTVHPPAWTTAERLRLNFPPHAPPNNGRLRLACQVACMGDLEVVKYDKFWGDGDSPLPDLLRSKPPVVAPLGALEFVLDPGAAATGDGGNGEGGGGGGGSRDDGDSDHQVGKK</sequence>
<dbReference type="InterPro" id="IPR036010">
    <property type="entry name" value="2Fe-2S_ferredoxin-like_sf"/>
</dbReference>
<gene>
    <name evidence="5" type="primary">PLEST003775</name>
    <name evidence="5" type="ORF">PLESTB_001100300</name>
</gene>
<keyword evidence="1" id="KW-0001">2Fe-2S</keyword>
<dbReference type="AlphaFoldDB" id="A0A9W6BQ93"/>
<dbReference type="PROSITE" id="PS51085">
    <property type="entry name" value="2FE2S_FER_2"/>
    <property type="match status" value="1"/>
</dbReference>
<keyword evidence="2" id="KW-0411">Iron-sulfur</keyword>
<feature type="compositionally biased region" description="Gly residues" evidence="3">
    <location>
        <begin position="182"/>
        <end position="195"/>
    </location>
</feature>
<reference evidence="5 6" key="1">
    <citation type="journal article" date="2023" name="Commun. Biol.">
        <title>Reorganization of the ancestral sex-determining regions during the evolution of trioecy in Pleodorina starrii.</title>
        <authorList>
            <person name="Takahashi K."/>
            <person name="Suzuki S."/>
            <person name="Kawai-Toyooka H."/>
            <person name="Yamamoto K."/>
            <person name="Hamaji T."/>
            <person name="Ootsuki R."/>
            <person name="Yamaguchi H."/>
            <person name="Kawachi M."/>
            <person name="Higashiyama T."/>
            <person name="Nozaki H."/>
        </authorList>
    </citation>
    <scope>NUCLEOTIDE SEQUENCE [LARGE SCALE GENOMIC DNA]</scope>
    <source>
        <strain evidence="5 6">NIES-4479</strain>
    </source>
</reference>
<organism evidence="5 6">
    <name type="scientific">Pleodorina starrii</name>
    <dbReference type="NCBI Taxonomy" id="330485"/>
    <lineage>
        <taxon>Eukaryota</taxon>
        <taxon>Viridiplantae</taxon>
        <taxon>Chlorophyta</taxon>
        <taxon>core chlorophytes</taxon>
        <taxon>Chlorophyceae</taxon>
        <taxon>CS clade</taxon>
        <taxon>Chlamydomonadales</taxon>
        <taxon>Volvocaceae</taxon>
        <taxon>Pleodorina</taxon>
    </lineage>
</organism>
<dbReference type="Gene3D" id="3.10.20.30">
    <property type="match status" value="1"/>
</dbReference>
<dbReference type="Proteomes" id="UP001165080">
    <property type="component" value="Unassembled WGS sequence"/>
</dbReference>
<evidence type="ECO:0000256" key="1">
    <source>
        <dbReference type="ARBA" id="ARBA00022714"/>
    </source>
</evidence>
<evidence type="ECO:0000313" key="5">
    <source>
        <dbReference type="EMBL" id="GLC56396.1"/>
    </source>
</evidence>